<evidence type="ECO:0000313" key="3">
    <source>
        <dbReference type="Proteomes" id="UP001516662"/>
    </source>
</evidence>
<comment type="similarity">
    <text evidence="1">Belongs to the GerPA/GerPF family.</text>
</comment>
<dbReference type="PANTHER" id="PTHR37808">
    <property type="entry name" value="SPORE GERMINATION PROTEIN-LIKE PROTEIN YDZR-RELATED"/>
    <property type="match status" value="1"/>
</dbReference>
<dbReference type="RefSeq" id="WP_193538500.1">
    <property type="nucleotide sequence ID" value="NZ_JADCLJ010000022.1"/>
</dbReference>
<name>A0ABR9QMD0_9BACI</name>
<protein>
    <submittedName>
        <fullName evidence="2">Spore germination protein</fullName>
    </submittedName>
</protein>
<evidence type="ECO:0000256" key="1">
    <source>
        <dbReference type="ARBA" id="ARBA00008103"/>
    </source>
</evidence>
<comment type="caution">
    <text evidence="2">The sequence shown here is derived from an EMBL/GenBank/DDBJ whole genome shotgun (WGS) entry which is preliminary data.</text>
</comment>
<sequence length="71" mass="7090">MPSIVVGPIVFNSNEGQVVTGDAFYISPKSTSKVVAGSGGFNTGQWIVTNNGVSTSSGIDPDAVDSNVSGA</sequence>
<proteinExistence type="inferred from homology"/>
<keyword evidence="3" id="KW-1185">Reference proteome</keyword>
<gene>
    <name evidence="2" type="ORF">IMZ08_16480</name>
</gene>
<evidence type="ECO:0000313" key="2">
    <source>
        <dbReference type="EMBL" id="MBE4909651.1"/>
    </source>
</evidence>
<dbReference type="EMBL" id="JADCLJ010000022">
    <property type="protein sequence ID" value="MBE4909651.1"/>
    <property type="molecule type" value="Genomic_DNA"/>
</dbReference>
<dbReference type="InterPro" id="IPR019618">
    <property type="entry name" value="Spore_germination_GerPA"/>
</dbReference>
<organism evidence="2 3">
    <name type="scientific">Litchfieldia luteola</name>
    <dbReference type="NCBI Taxonomy" id="682179"/>
    <lineage>
        <taxon>Bacteria</taxon>
        <taxon>Bacillati</taxon>
        <taxon>Bacillota</taxon>
        <taxon>Bacilli</taxon>
        <taxon>Bacillales</taxon>
        <taxon>Bacillaceae</taxon>
        <taxon>Litchfieldia</taxon>
    </lineage>
</organism>
<accession>A0ABR9QMD0</accession>
<reference evidence="2 3" key="1">
    <citation type="submission" date="2020-10" db="EMBL/GenBank/DDBJ databases">
        <title>Bacillus sp. HD4P25, an endophyte from a halophyte.</title>
        <authorList>
            <person name="Sun J.-Q."/>
        </authorList>
    </citation>
    <scope>NUCLEOTIDE SEQUENCE [LARGE SCALE GENOMIC DNA]</scope>
    <source>
        <strain evidence="2 3">YIM 93174</strain>
    </source>
</reference>
<dbReference type="Proteomes" id="UP001516662">
    <property type="component" value="Unassembled WGS sequence"/>
</dbReference>
<dbReference type="PANTHER" id="PTHR37808:SF1">
    <property type="entry name" value="SPORE GERMINATION PROTEIN-LIKE PROTEIN YDZR"/>
    <property type="match status" value="1"/>
</dbReference>
<dbReference type="Pfam" id="PF10676">
    <property type="entry name" value="gerPA"/>
    <property type="match status" value="1"/>
</dbReference>